<dbReference type="AlphaFoldDB" id="A0A565CH81"/>
<name>A0A565CH81_9BRAS</name>
<reference evidence="2" key="1">
    <citation type="submission" date="2019-07" db="EMBL/GenBank/DDBJ databases">
        <authorList>
            <person name="Dittberner H."/>
        </authorList>
    </citation>
    <scope>NUCLEOTIDE SEQUENCE [LARGE SCALE GENOMIC DNA]</scope>
</reference>
<organism evidence="2 3">
    <name type="scientific">Arabis nemorensis</name>
    <dbReference type="NCBI Taxonomy" id="586526"/>
    <lineage>
        <taxon>Eukaryota</taxon>
        <taxon>Viridiplantae</taxon>
        <taxon>Streptophyta</taxon>
        <taxon>Embryophyta</taxon>
        <taxon>Tracheophyta</taxon>
        <taxon>Spermatophyta</taxon>
        <taxon>Magnoliopsida</taxon>
        <taxon>eudicotyledons</taxon>
        <taxon>Gunneridae</taxon>
        <taxon>Pentapetalae</taxon>
        <taxon>rosids</taxon>
        <taxon>malvids</taxon>
        <taxon>Brassicales</taxon>
        <taxon>Brassicaceae</taxon>
        <taxon>Arabideae</taxon>
        <taxon>Arabis</taxon>
    </lineage>
</organism>
<dbReference type="SUPFAM" id="SSF81383">
    <property type="entry name" value="F-box domain"/>
    <property type="match status" value="1"/>
</dbReference>
<dbReference type="Gene3D" id="2.120.10.80">
    <property type="entry name" value="Kelch-type beta propeller"/>
    <property type="match status" value="1"/>
</dbReference>
<comment type="caution">
    <text evidence="2">The sequence shown here is derived from an EMBL/GenBank/DDBJ whole genome shotgun (WGS) entry which is preliminary data.</text>
</comment>
<dbReference type="InterPro" id="IPR050354">
    <property type="entry name" value="F-box/kelch-repeat_ARATH"/>
</dbReference>
<dbReference type="PANTHER" id="PTHR24414:SF127">
    <property type="entry name" value="F-BOX ASSOCIATED DOMAIN-CONTAINING PROTEIN"/>
    <property type="match status" value="1"/>
</dbReference>
<keyword evidence="3" id="KW-1185">Reference proteome</keyword>
<dbReference type="PROSITE" id="PS50181">
    <property type="entry name" value="FBOX"/>
    <property type="match status" value="1"/>
</dbReference>
<evidence type="ECO:0000313" key="2">
    <source>
        <dbReference type="EMBL" id="VVB13007.1"/>
    </source>
</evidence>
<dbReference type="SUPFAM" id="SSF117281">
    <property type="entry name" value="Kelch motif"/>
    <property type="match status" value="1"/>
</dbReference>
<dbReference type="Pfam" id="PF25210">
    <property type="entry name" value="Kelch_FKB95"/>
    <property type="match status" value="1"/>
</dbReference>
<dbReference type="InterPro" id="IPR015915">
    <property type="entry name" value="Kelch-typ_b-propeller"/>
</dbReference>
<evidence type="ECO:0000259" key="1">
    <source>
        <dbReference type="PROSITE" id="PS50181"/>
    </source>
</evidence>
<dbReference type="InterPro" id="IPR036047">
    <property type="entry name" value="F-box-like_dom_sf"/>
</dbReference>
<dbReference type="InterPro" id="IPR001810">
    <property type="entry name" value="F-box_dom"/>
</dbReference>
<evidence type="ECO:0000313" key="3">
    <source>
        <dbReference type="Proteomes" id="UP000489600"/>
    </source>
</evidence>
<dbReference type="PANTHER" id="PTHR24414">
    <property type="entry name" value="F-BOX/KELCH-REPEAT PROTEIN SKIP4"/>
    <property type="match status" value="1"/>
</dbReference>
<dbReference type="InterPro" id="IPR006652">
    <property type="entry name" value="Kelch_1"/>
</dbReference>
<dbReference type="Pfam" id="PF00646">
    <property type="entry name" value="F-box"/>
    <property type="match status" value="1"/>
</dbReference>
<dbReference type="CDD" id="cd22152">
    <property type="entry name" value="F-box_AtAFR-like"/>
    <property type="match status" value="1"/>
</dbReference>
<dbReference type="InterPro" id="IPR057499">
    <property type="entry name" value="Kelch_FKB95"/>
</dbReference>
<dbReference type="SMART" id="SM00256">
    <property type="entry name" value="FBOX"/>
    <property type="match status" value="1"/>
</dbReference>
<gene>
    <name evidence="2" type="ORF">ANE_LOCUS23451</name>
</gene>
<proteinExistence type="predicted"/>
<protein>
    <recommendedName>
        <fullName evidence="1">F-box domain-containing protein</fullName>
    </recommendedName>
</protein>
<dbReference type="Proteomes" id="UP000489600">
    <property type="component" value="Unassembled WGS sequence"/>
</dbReference>
<dbReference type="SMART" id="SM00612">
    <property type="entry name" value="Kelch"/>
    <property type="match status" value="2"/>
</dbReference>
<accession>A0A565CH81</accession>
<feature type="domain" description="F-box" evidence="1">
    <location>
        <begin position="11"/>
        <end position="60"/>
    </location>
</feature>
<sequence length="358" mass="41125">MTEMKKSSPPPNLFSSLPYDVVLNILARISRFHRPTLSLVSRSFRSLIASRELDATRTRIGKTEDCVYVCLDLNQNQRINPRWFALAPTPKQQRSVPIPSFPYVYPKSPTVVSNGSELYIIGGYAKRRTGRRSKSVFLLDCRSHQWSKLKNMRVGRPNPAAEVIDGKIYVIGGCLSNKSEDWGEVYDIKTQTWEPLSPETLALTAQKSVVPGRLVMGGKVYDMNGLELNCRKHIRLVEMDKNVFCQILVSGGKLMWRDAKEDLEWGKVLGLEEMSTNYFVSMSNSCGGTRVIVWWEKDLEIWCAEVSFERYRFEDPWGIWEIEVSHRSEQLWGVVEWSKSVFDDEYDAVFRHSALVTH</sequence>
<dbReference type="EMBL" id="CABITT030000008">
    <property type="protein sequence ID" value="VVB13007.1"/>
    <property type="molecule type" value="Genomic_DNA"/>
</dbReference>
<dbReference type="OrthoDB" id="1053001at2759"/>